<evidence type="ECO:0000256" key="3">
    <source>
        <dbReference type="ARBA" id="ARBA00023163"/>
    </source>
</evidence>
<dbReference type="Pfam" id="PF07729">
    <property type="entry name" value="FCD"/>
    <property type="match status" value="1"/>
</dbReference>
<evidence type="ECO:0000313" key="6">
    <source>
        <dbReference type="Proteomes" id="UP000621210"/>
    </source>
</evidence>
<dbReference type="Pfam" id="PF00392">
    <property type="entry name" value="GntR"/>
    <property type="match status" value="1"/>
</dbReference>
<dbReference type="Proteomes" id="UP000621210">
    <property type="component" value="Unassembled WGS sequence"/>
</dbReference>
<name>A0A926QTL4_9ACTN</name>
<comment type="caution">
    <text evidence="5">The sequence shown here is derived from an EMBL/GenBank/DDBJ whole genome shotgun (WGS) entry which is preliminary data.</text>
</comment>
<dbReference type="InterPro" id="IPR000524">
    <property type="entry name" value="Tscrpt_reg_HTH_GntR"/>
</dbReference>
<dbReference type="CDD" id="cd07377">
    <property type="entry name" value="WHTH_GntR"/>
    <property type="match status" value="1"/>
</dbReference>
<feature type="domain" description="HTH gntR-type" evidence="4">
    <location>
        <begin position="2"/>
        <end position="70"/>
    </location>
</feature>
<dbReference type="GO" id="GO:0003677">
    <property type="term" value="F:DNA binding"/>
    <property type="evidence" value="ECO:0007669"/>
    <property type="project" value="UniProtKB-KW"/>
</dbReference>
<evidence type="ECO:0000256" key="2">
    <source>
        <dbReference type="ARBA" id="ARBA00023125"/>
    </source>
</evidence>
<dbReference type="InterPro" id="IPR036388">
    <property type="entry name" value="WH-like_DNA-bd_sf"/>
</dbReference>
<dbReference type="SMART" id="SM00345">
    <property type="entry name" value="HTH_GNTR"/>
    <property type="match status" value="1"/>
</dbReference>
<proteinExistence type="predicted"/>
<dbReference type="SMART" id="SM00895">
    <property type="entry name" value="FCD"/>
    <property type="match status" value="1"/>
</dbReference>
<dbReference type="PANTHER" id="PTHR43537:SF44">
    <property type="entry name" value="GNTR FAMILY REGULATORY PROTEIN"/>
    <property type="match status" value="1"/>
</dbReference>
<gene>
    <name evidence="5" type="ORF">H0H10_24000</name>
</gene>
<dbReference type="PANTHER" id="PTHR43537">
    <property type="entry name" value="TRANSCRIPTIONAL REGULATOR, GNTR FAMILY"/>
    <property type="match status" value="1"/>
</dbReference>
<organism evidence="5 6">
    <name type="scientific">Streptomyces griseicoloratus</name>
    <dbReference type="NCBI Taxonomy" id="2752516"/>
    <lineage>
        <taxon>Bacteria</taxon>
        <taxon>Bacillati</taxon>
        <taxon>Actinomycetota</taxon>
        <taxon>Actinomycetes</taxon>
        <taxon>Kitasatosporales</taxon>
        <taxon>Streptomycetaceae</taxon>
        <taxon>Streptomyces</taxon>
    </lineage>
</organism>
<accession>A0A926QTL4</accession>
<keyword evidence="2" id="KW-0238">DNA-binding</keyword>
<dbReference type="Gene3D" id="1.20.120.530">
    <property type="entry name" value="GntR ligand-binding domain-like"/>
    <property type="match status" value="1"/>
</dbReference>
<evidence type="ECO:0000313" key="5">
    <source>
        <dbReference type="EMBL" id="MBD0422182.1"/>
    </source>
</evidence>
<dbReference type="InterPro" id="IPR036390">
    <property type="entry name" value="WH_DNA-bd_sf"/>
</dbReference>
<keyword evidence="6" id="KW-1185">Reference proteome</keyword>
<dbReference type="EMBL" id="JACVQF010000209">
    <property type="protein sequence ID" value="MBD0422182.1"/>
    <property type="molecule type" value="Genomic_DNA"/>
</dbReference>
<evidence type="ECO:0000256" key="1">
    <source>
        <dbReference type="ARBA" id="ARBA00023015"/>
    </source>
</evidence>
<keyword evidence="1" id="KW-0805">Transcription regulation</keyword>
<dbReference type="Gene3D" id="1.10.10.10">
    <property type="entry name" value="Winged helix-like DNA-binding domain superfamily/Winged helix DNA-binding domain"/>
    <property type="match status" value="1"/>
</dbReference>
<keyword evidence="3" id="KW-0804">Transcription</keyword>
<reference evidence="5" key="1">
    <citation type="submission" date="2020-09" db="EMBL/GenBank/DDBJ databases">
        <title>Streptomyces grisecoloratus sp. nov., isolated from cotton soil.</title>
        <authorList>
            <person name="Xing L."/>
        </authorList>
    </citation>
    <scope>NUCLEOTIDE SEQUENCE</scope>
    <source>
        <strain evidence="5">TRM S81-3</strain>
    </source>
</reference>
<sequence length="227" mass="25213">MRSVAAGAEEKIKELIVEQGLGPGDPLPTETELMERFGVSRNSLREALKSLQAMRIVEIRRGFGTYVGTMSLEPLIEAMAFRTVVGHRQGRGSLLELLQMREALEAGLMHRLAGRLPEEDLAELDALVARMHTEVREEGEIAARTDRAFHRALHRSLGNELLSELLDAFWSAFHRVRAQGLGTAADGEELARMHARIVEAVRAGDAEAAEAAVHRHFDDIRGRLSRH</sequence>
<dbReference type="PRINTS" id="PR00035">
    <property type="entry name" value="HTHGNTR"/>
</dbReference>
<evidence type="ECO:0000259" key="4">
    <source>
        <dbReference type="PROSITE" id="PS50949"/>
    </source>
</evidence>
<dbReference type="AlphaFoldDB" id="A0A926QTL4"/>
<protein>
    <submittedName>
        <fullName evidence="5">FadR family transcriptional regulator</fullName>
    </submittedName>
</protein>
<dbReference type="InterPro" id="IPR008920">
    <property type="entry name" value="TF_FadR/GntR_C"/>
</dbReference>
<dbReference type="InterPro" id="IPR011711">
    <property type="entry name" value="GntR_C"/>
</dbReference>
<dbReference type="SUPFAM" id="SSF46785">
    <property type="entry name" value="Winged helix' DNA-binding domain"/>
    <property type="match status" value="1"/>
</dbReference>
<dbReference type="SUPFAM" id="SSF48008">
    <property type="entry name" value="GntR ligand-binding domain-like"/>
    <property type="match status" value="1"/>
</dbReference>
<dbReference type="GO" id="GO:0003700">
    <property type="term" value="F:DNA-binding transcription factor activity"/>
    <property type="evidence" value="ECO:0007669"/>
    <property type="project" value="InterPro"/>
</dbReference>
<reference evidence="5" key="2">
    <citation type="submission" date="2020-09" db="EMBL/GenBank/DDBJ databases">
        <authorList>
            <person name="Luo X."/>
        </authorList>
    </citation>
    <scope>NUCLEOTIDE SEQUENCE</scope>
    <source>
        <strain evidence="5">TRM S81-3</strain>
    </source>
</reference>
<dbReference type="RefSeq" id="WP_188183163.1">
    <property type="nucleotide sequence ID" value="NZ_JACVQF010000209.1"/>
</dbReference>
<dbReference type="PROSITE" id="PS50949">
    <property type="entry name" value="HTH_GNTR"/>
    <property type="match status" value="1"/>
</dbReference>